<sequence length="188" mass="21579">MNKVYLLFLFSLFTFISQAQALKNNFVIGAQLPFLYNNDREKPDNNSSSSVSLSFRPRVNVYIQADRYDAEKYGRLSKFSTRIDYTFLQTQQNDDYDRYNHIHQVSFLYILGGMHKTNGLQVGIGPNINFGDAQGVNARLFLGGYGEWKRFIGSVDINFYIPNAKRKEGIPSDNYKYGHIAIGVGYRL</sequence>
<dbReference type="AlphaFoldDB" id="A0A1Z4BPE9"/>
<evidence type="ECO:0000313" key="2">
    <source>
        <dbReference type="EMBL" id="ASF43142.1"/>
    </source>
</evidence>
<dbReference type="EMBL" id="CP022022">
    <property type="protein sequence ID" value="ASF43142.1"/>
    <property type="molecule type" value="Genomic_DNA"/>
</dbReference>
<gene>
    <name evidence="2" type="ORF">CBG49_08665</name>
</gene>
<feature type="chain" id="PRO_5012915863" description="DUF3575 domain-containing protein" evidence="1">
    <location>
        <begin position="22"/>
        <end position="188"/>
    </location>
</feature>
<name>A0A1Z4BPE9_9FLAO</name>
<keyword evidence="3" id="KW-1185">Reference proteome</keyword>
<proteinExistence type="predicted"/>
<evidence type="ECO:0008006" key="4">
    <source>
        <dbReference type="Google" id="ProtNLM"/>
    </source>
</evidence>
<dbReference type="RefSeq" id="WP_088594185.1">
    <property type="nucleotide sequence ID" value="NZ_CP022022.1"/>
</dbReference>
<evidence type="ECO:0000313" key="3">
    <source>
        <dbReference type="Proteomes" id="UP000197007"/>
    </source>
</evidence>
<organism evidence="2 3">
    <name type="scientific">Capnocytophaga endodontalis</name>
    <dbReference type="NCBI Taxonomy" id="2708117"/>
    <lineage>
        <taxon>Bacteria</taxon>
        <taxon>Pseudomonadati</taxon>
        <taxon>Bacteroidota</taxon>
        <taxon>Flavobacteriia</taxon>
        <taxon>Flavobacteriales</taxon>
        <taxon>Flavobacteriaceae</taxon>
        <taxon>Capnocytophaga</taxon>
    </lineage>
</organism>
<evidence type="ECO:0000256" key="1">
    <source>
        <dbReference type="SAM" id="SignalP"/>
    </source>
</evidence>
<dbReference type="KEGG" id="capn:CBG49_08665"/>
<reference evidence="3" key="1">
    <citation type="submission" date="2017-06" db="EMBL/GenBank/DDBJ databases">
        <title>Complete genome sequence of Capnocytophaga sp. KCOM 1579 (=ChDC OS43) isolated from a human refractory periapical abscess lesion.</title>
        <authorList>
            <person name="Kook J.-K."/>
            <person name="Park S.-N."/>
            <person name="Lim Y.K."/>
            <person name="Roh H."/>
        </authorList>
    </citation>
    <scope>NUCLEOTIDE SEQUENCE [LARGE SCALE GENOMIC DNA]</scope>
    <source>
        <strain evidence="3">ChDC OS43</strain>
    </source>
</reference>
<accession>A0A1Z4BPE9</accession>
<keyword evidence="1" id="KW-0732">Signal</keyword>
<protein>
    <recommendedName>
        <fullName evidence="4">DUF3575 domain-containing protein</fullName>
    </recommendedName>
</protein>
<dbReference type="Proteomes" id="UP000197007">
    <property type="component" value="Chromosome"/>
</dbReference>
<feature type="signal peptide" evidence="1">
    <location>
        <begin position="1"/>
        <end position="21"/>
    </location>
</feature>